<gene>
    <name evidence="1" type="ORF">SAMN04488128_103848</name>
</gene>
<proteinExistence type="predicted"/>
<dbReference type="InterPro" id="IPR017642">
    <property type="entry name" value="DNA_S_mod_DndB"/>
</dbReference>
<dbReference type="AlphaFoldDB" id="A0A1T4SZ47"/>
<protein>
    <submittedName>
        <fullName evidence="1">DGQHR domain-containing protein</fullName>
    </submittedName>
</protein>
<keyword evidence="2" id="KW-1185">Reference proteome</keyword>
<dbReference type="Proteomes" id="UP000190367">
    <property type="component" value="Unassembled WGS sequence"/>
</dbReference>
<accession>A0A1T4SZ47</accession>
<dbReference type="OrthoDB" id="9789139at2"/>
<dbReference type="EMBL" id="FUWZ01000003">
    <property type="protein sequence ID" value="SKA33475.1"/>
    <property type="molecule type" value="Genomic_DNA"/>
</dbReference>
<name>A0A1T4SZ47_9BACT</name>
<dbReference type="InterPro" id="IPR017601">
    <property type="entry name" value="DGQHR-contain_dom"/>
</dbReference>
<sequence>MQNINTLSDNILSPIKMTKKITRPAALVKQGALTLYVTSLKVSDLIIPGFYSVETLDPEDPRDKGYQRLLNKTRAKKLADYIIGGQETNDAFLPTSIFIATHKNIPFNAGNNTVEIDIDEVGPFSVVDGQHRVEGLKMAAEKDPRVLEFEVAVNIAINLSQIAQMCHFLIVNTTQKSVEQGVEQRIKARLTQAMEVLDVPSLPKWILKTVEKGEDEKALKYVDFLNSERDSPWYNKIEMANQDNNDATVNQKSFVKAIKKYVLVASNPTIISAEDKQYQIFLNYWRAITNIIGIEEPTVLFKYNGVELFCKFSIPFFNKMINMQNFKVSTMETLLNQTFDNMEGDYAGVGHTEFWVKGGKASFLNVGAINVIHNEMVKALYKTDRRTEIEL</sequence>
<reference evidence="2" key="1">
    <citation type="submission" date="2017-02" db="EMBL/GenBank/DDBJ databases">
        <authorList>
            <person name="Varghese N."/>
            <person name="Submissions S."/>
        </authorList>
    </citation>
    <scope>NUCLEOTIDE SEQUENCE [LARGE SCALE GENOMIC DNA]</scope>
    <source>
        <strain evidence="2">DSM 22224</strain>
    </source>
</reference>
<evidence type="ECO:0000313" key="1">
    <source>
        <dbReference type="EMBL" id="SKA33475.1"/>
    </source>
</evidence>
<dbReference type="Pfam" id="PF14072">
    <property type="entry name" value="DndB"/>
    <property type="match status" value="1"/>
</dbReference>
<organism evidence="1 2">
    <name type="scientific">Chitinophaga eiseniae</name>
    <dbReference type="NCBI Taxonomy" id="634771"/>
    <lineage>
        <taxon>Bacteria</taxon>
        <taxon>Pseudomonadati</taxon>
        <taxon>Bacteroidota</taxon>
        <taxon>Chitinophagia</taxon>
        <taxon>Chitinophagales</taxon>
        <taxon>Chitinophagaceae</taxon>
        <taxon>Chitinophaga</taxon>
    </lineage>
</organism>
<evidence type="ECO:0000313" key="2">
    <source>
        <dbReference type="Proteomes" id="UP000190367"/>
    </source>
</evidence>
<dbReference type="NCBIfam" id="TIGR03187">
    <property type="entry name" value="DGQHR"/>
    <property type="match status" value="1"/>
</dbReference>
<dbReference type="STRING" id="634771.SAMN04488128_103848"/>
<dbReference type="RefSeq" id="WP_078671174.1">
    <property type="nucleotide sequence ID" value="NZ_FUWZ01000003.1"/>
</dbReference>
<dbReference type="CDD" id="cd16413">
    <property type="entry name" value="DGQHR_domain"/>
    <property type="match status" value="1"/>
</dbReference>